<evidence type="ECO:0000313" key="3">
    <source>
        <dbReference type="Proteomes" id="UP001642409"/>
    </source>
</evidence>
<gene>
    <name evidence="2" type="ORF">HINF_LOCUS17281</name>
    <name evidence="1" type="ORF">HINF_LOCUS63945</name>
</gene>
<reference evidence="2 3" key="2">
    <citation type="submission" date="2024-07" db="EMBL/GenBank/DDBJ databases">
        <authorList>
            <person name="Akdeniz Z."/>
        </authorList>
    </citation>
    <scope>NUCLEOTIDE SEQUENCE [LARGE SCALE GENOMIC DNA]</scope>
</reference>
<organism evidence="1">
    <name type="scientific">Hexamita inflata</name>
    <dbReference type="NCBI Taxonomy" id="28002"/>
    <lineage>
        <taxon>Eukaryota</taxon>
        <taxon>Metamonada</taxon>
        <taxon>Diplomonadida</taxon>
        <taxon>Hexamitidae</taxon>
        <taxon>Hexamitinae</taxon>
        <taxon>Hexamita</taxon>
    </lineage>
</organism>
<sequence>MFVKVNELLQKELQKIVDSKQTEIIQDPTIFSQNQVKETQVVFQSHKQLSEQYKEYIIQQVEQVKSNLPNEMMVYYLAKQKLMEQSKEEFCKNIKNHKVMYQQDTRFLKSLVQIMAQLN</sequence>
<protein>
    <submittedName>
        <fullName evidence="2">Hypothetical_protein</fullName>
    </submittedName>
</protein>
<comment type="caution">
    <text evidence="1">The sequence shown here is derived from an EMBL/GenBank/DDBJ whole genome shotgun (WGS) entry which is preliminary data.</text>
</comment>
<dbReference type="EMBL" id="CATOUU010001173">
    <property type="protein sequence ID" value="CAI9976300.1"/>
    <property type="molecule type" value="Genomic_DNA"/>
</dbReference>
<name>A0AA86UXV7_9EUKA</name>
<evidence type="ECO:0000313" key="2">
    <source>
        <dbReference type="EMBL" id="CAL6001163.1"/>
    </source>
</evidence>
<evidence type="ECO:0000313" key="1">
    <source>
        <dbReference type="EMBL" id="CAI9976300.1"/>
    </source>
</evidence>
<accession>A0AA86UXV7</accession>
<dbReference type="Proteomes" id="UP001642409">
    <property type="component" value="Unassembled WGS sequence"/>
</dbReference>
<dbReference type="AlphaFoldDB" id="A0AA86UXV7"/>
<keyword evidence="3" id="KW-1185">Reference proteome</keyword>
<dbReference type="EMBL" id="CAXDID020000043">
    <property type="protein sequence ID" value="CAL6001163.1"/>
    <property type="molecule type" value="Genomic_DNA"/>
</dbReference>
<reference evidence="1" key="1">
    <citation type="submission" date="2023-06" db="EMBL/GenBank/DDBJ databases">
        <authorList>
            <person name="Kurt Z."/>
        </authorList>
    </citation>
    <scope>NUCLEOTIDE SEQUENCE</scope>
</reference>
<proteinExistence type="predicted"/>